<evidence type="ECO:0000313" key="1">
    <source>
        <dbReference type="EMBL" id="MBE9077249.1"/>
    </source>
</evidence>
<name>A0A8J7ACM2_9CYAN</name>
<comment type="caution">
    <text evidence="1">The sequence shown here is derived from an EMBL/GenBank/DDBJ whole genome shotgun (WGS) entry which is preliminary data.</text>
</comment>
<evidence type="ECO:0000313" key="2">
    <source>
        <dbReference type="Proteomes" id="UP000636505"/>
    </source>
</evidence>
<gene>
    <name evidence="1" type="ORF">IQ241_08065</name>
</gene>
<accession>A0A8J7ACM2</accession>
<proteinExistence type="predicted"/>
<reference evidence="1" key="1">
    <citation type="submission" date="2020-10" db="EMBL/GenBank/DDBJ databases">
        <authorList>
            <person name="Castelo-Branco R."/>
            <person name="Eusebio N."/>
            <person name="Adriana R."/>
            <person name="Vieira A."/>
            <person name="Brugerolle De Fraissinette N."/>
            <person name="Rezende De Castro R."/>
            <person name="Schneider M.P."/>
            <person name="Vasconcelos V."/>
            <person name="Leao P.N."/>
        </authorList>
    </citation>
    <scope>NUCLEOTIDE SEQUENCE</scope>
    <source>
        <strain evidence="1">LEGE 07310</strain>
    </source>
</reference>
<sequence length="119" mass="13234">MAVLALLAFVPAQLKPQASRFNAGYTGAGDTGLCQEVIQSGAELSRDQLSRLLAIPERSSKQAVRRIVLEPYCLLQPISVREGAESEREAYPLAFDPSTWFVVLYEGDEYAGYDFNFRQ</sequence>
<protein>
    <submittedName>
        <fullName evidence="1">Uncharacterized protein</fullName>
    </submittedName>
</protein>
<keyword evidence="2" id="KW-1185">Reference proteome</keyword>
<dbReference type="EMBL" id="JADEXG010000014">
    <property type="protein sequence ID" value="MBE9077249.1"/>
    <property type="molecule type" value="Genomic_DNA"/>
</dbReference>
<dbReference type="AlphaFoldDB" id="A0A8J7ACM2"/>
<organism evidence="1 2">
    <name type="scientific">Vasconcelosia minhoensis LEGE 07310</name>
    <dbReference type="NCBI Taxonomy" id="915328"/>
    <lineage>
        <taxon>Bacteria</taxon>
        <taxon>Bacillati</taxon>
        <taxon>Cyanobacteriota</taxon>
        <taxon>Cyanophyceae</taxon>
        <taxon>Nodosilineales</taxon>
        <taxon>Cymatolegaceae</taxon>
        <taxon>Vasconcelosia</taxon>
        <taxon>Vasconcelosia minhoensis</taxon>
    </lineage>
</organism>
<dbReference type="Proteomes" id="UP000636505">
    <property type="component" value="Unassembled WGS sequence"/>
</dbReference>